<name>A0ACB7VM02_DIOAL</name>
<proteinExistence type="predicted"/>
<comment type="caution">
    <text evidence="1">The sequence shown here is derived from an EMBL/GenBank/DDBJ whole genome shotgun (WGS) entry which is preliminary data.</text>
</comment>
<accession>A0ACB7VM02</accession>
<organism evidence="1 2">
    <name type="scientific">Dioscorea alata</name>
    <name type="common">Purple yam</name>
    <dbReference type="NCBI Taxonomy" id="55571"/>
    <lineage>
        <taxon>Eukaryota</taxon>
        <taxon>Viridiplantae</taxon>
        <taxon>Streptophyta</taxon>
        <taxon>Embryophyta</taxon>
        <taxon>Tracheophyta</taxon>
        <taxon>Spermatophyta</taxon>
        <taxon>Magnoliopsida</taxon>
        <taxon>Liliopsida</taxon>
        <taxon>Dioscoreales</taxon>
        <taxon>Dioscoreaceae</taxon>
        <taxon>Dioscorea</taxon>
    </lineage>
</organism>
<protein>
    <submittedName>
        <fullName evidence="1">Lin-54 family protein</fullName>
    </submittedName>
</protein>
<gene>
    <name evidence="1" type="ORF">IHE45_08G120500</name>
</gene>
<sequence length="764" mass="83495">MNTPERSKVGTPTSKVEDSPVFSFINSLSPIQPVKSTHSAQAYHTLSFASISSVFTSPHANLQREARIPIRDSVSDLPKHETSSDNGGANDHCVGTSNVVKPSLSAGTRLLSEAAVDNSVECSNSSCDLPQPLPYDCHSPHHNATPCHAIKSELKSVLDNTPDELVEYDEDCLGKTEILFSTETELQDEQTEAKVADHNWDDLISNDADNLMIFDSSAELEACEVPAKNVPCIEQSEGVRDQDETGHRCRVFSENCENQAFISDRNQEMGHGSTSGISIACKIESQQQRGMRRRCLNFEGVPEMGLQNDSTACYSNGAHPTSNIPPVPFKAGNPLTCIVPGIGLHLNSLGLKDRFLSRETLVSGQRLISMPGPICPFHSTTGFEPHDKSLSVDKDLVTGSGIRNLSIMHDDVSQSSALISGKDLHQSSPKKKRRKLEIGAENREGCKRCNCKKSKCLKLYCECFAAGVFCAEPCSCQSCFNKPIHQETVLNTRKQIESRNPLAFAPKVIRPSDPDQEIGEEVNKTPASARHKRGCNCKKSSCLKKYCECYQGGVGCSVSCRCEGCKNAFGRKDGSLPIEDEEFEQEEEQKEAYLNVSDGLDAGEQSADPTNDELQYPESVLQLTPFQVIRPSMDLAILSSGQTPLSSSLTTVTSAGFNSSANLRRFEMPLSHCNFGKHVRVDSEDETPAILEGNVSPINSVKATSPNQKRVSPPQFRTRWSPNHKGGRKLILKSIPSFPSLNNDSSNEISANYSDSSLDMPTQS</sequence>
<keyword evidence="2" id="KW-1185">Reference proteome</keyword>
<evidence type="ECO:0000313" key="1">
    <source>
        <dbReference type="EMBL" id="KAH7675168.1"/>
    </source>
</evidence>
<evidence type="ECO:0000313" key="2">
    <source>
        <dbReference type="Proteomes" id="UP000827976"/>
    </source>
</evidence>
<dbReference type="Proteomes" id="UP000827976">
    <property type="component" value="Chromosome 8"/>
</dbReference>
<reference evidence="2" key="1">
    <citation type="journal article" date="2022" name="Nat. Commun.">
        <title>Chromosome evolution and the genetic basis of agronomically important traits in greater yam.</title>
        <authorList>
            <person name="Bredeson J.V."/>
            <person name="Lyons J.B."/>
            <person name="Oniyinde I.O."/>
            <person name="Okereke N.R."/>
            <person name="Kolade O."/>
            <person name="Nnabue I."/>
            <person name="Nwadili C.O."/>
            <person name="Hribova E."/>
            <person name="Parker M."/>
            <person name="Nwogha J."/>
            <person name="Shu S."/>
            <person name="Carlson J."/>
            <person name="Kariba R."/>
            <person name="Muthemba S."/>
            <person name="Knop K."/>
            <person name="Barton G.J."/>
            <person name="Sherwood A.V."/>
            <person name="Lopez-Montes A."/>
            <person name="Asiedu R."/>
            <person name="Jamnadass R."/>
            <person name="Muchugi A."/>
            <person name="Goodstein D."/>
            <person name="Egesi C.N."/>
            <person name="Featherston J."/>
            <person name="Asfaw A."/>
            <person name="Simpson G.G."/>
            <person name="Dolezel J."/>
            <person name="Hendre P.S."/>
            <person name="Van Deynze A."/>
            <person name="Kumar P.L."/>
            <person name="Obidiegwu J.E."/>
            <person name="Bhattacharjee R."/>
            <person name="Rokhsar D.S."/>
        </authorList>
    </citation>
    <scope>NUCLEOTIDE SEQUENCE [LARGE SCALE GENOMIC DNA]</scope>
    <source>
        <strain evidence="2">cv. TDa95/00328</strain>
    </source>
</reference>
<dbReference type="EMBL" id="CM037018">
    <property type="protein sequence ID" value="KAH7675168.1"/>
    <property type="molecule type" value="Genomic_DNA"/>
</dbReference>